<dbReference type="Gene3D" id="1.10.132.70">
    <property type="match status" value="1"/>
</dbReference>
<comment type="caution">
    <text evidence="15">The sequence shown here is derived from an EMBL/GenBank/DDBJ whole genome shotgun (WGS) entry which is preliminary data.</text>
</comment>
<dbReference type="Gene3D" id="3.30.70.2630">
    <property type="match status" value="1"/>
</dbReference>
<dbReference type="GO" id="GO:0046872">
    <property type="term" value="F:metal ion binding"/>
    <property type="evidence" value="ECO:0007669"/>
    <property type="project" value="UniProtKB-KW"/>
</dbReference>
<dbReference type="SMART" id="SM00975">
    <property type="entry name" value="Telomerase_RBD"/>
    <property type="match status" value="1"/>
</dbReference>
<evidence type="ECO:0000256" key="5">
    <source>
        <dbReference type="ARBA" id="ARBA00022679"/>
    </source>
</evidence>
<dbReference type="PANTHER" id="PTHR12066">
    <property type="entry name" value="TELOMERASE REVERSE TRANSCRIPTASE"/>
    <property type="match status" value="1"/>
</dbReference>
<evidence type="ECO:0000256" key="11">
    <source>
        <dbReference type="ARBA" id="ARBA00023242"/>
    </source>
</evidence>
<dbReference type="GO" id="GO:0007004">
    <property type="term" value="P:telomere maintenance via telomerase"/>
    <property type="evidence" value="ECO:0007669"/>
    <property type="project" value="TreeGrafter"/>
</dbReference>
<comment type="similarity">
    <text evidence="1 13">Belongs to the reverse transcriptase family. Telomerase subfamily.</text>
</comment>
<dbReference type="InterPro" id="IPR021891">
    <property type="entry name" value="Telomerase_RBD"/>
</dbReference>
<keyword evidence="8 13" id="KW-0460">Magnesium</keyword>
<keyword evidence="11 13" id="KW-0539">Nucleus</keyword>
<dbReference type="Pfam" id="PF00078">
    <property type="entry name" value="RVT_1"/>
    <property type="match status" value="1"/>
</dbReference>
<evidence type="ECO:0000313" key="15">
    <source>
        <dbReference type="EMBL" id="RMY81022.1"/>
    </source>
</evidence>
<evidence type="ECO:0000259" key="14">
    <source>
        <dbReference type="PROSITE" id="PS50878"/>
    </source>
</evidence>
<evidence type="ECO:0000256" key="3">
    <source>
        <dbReference type="ARBA" id="ARBA00016182"/>
    </source>
</evidence>
<keyword evidence="4 13" id="KW-0158">Chromosome</keyword>
<keyword evidence="7 13" id="KW-0479">Metal-binding</keyword>
<dbReference type="Pfam" id="PF12009">
    <property type="entry name" value="Telomerase_RBD"/>
    <property type="match status" value="1"/>
</dbReference>
<evidence type="ECO:0000256" key="8">
    <source>
        <dbReference type="ARBA" id="ARBA00022842"/>
    </source>
</evidence>
<evidence type="ECO:0000256" key="7">
    <source>
        <dbReference type="ARBA" id="ARBA00022723"/>
    </source>
</evidence>
<protein>
    <recommendedName>
        <fullName evidence="3 13">Telomerase reverse transcriptase</fullName>
        <ecNumber evidence="2 13">2.7.7.49</ecNumber>
    </recommendedName>
    <alternativeName>
        <fullName evidence="13">Telomerase catalytic subunit</fullName>
    </alternativeName>
</protein>
<evidence type="ECO:0000256" key="1">
    <source>
        <dbReference type="ARBA" id="ARBA00008001"/>
    </source>
</evidence>
<dbReference type="GO" id="GO:0000333">
    <property type="term" value="C:telomerase catalytic core complex"/>
    <property type="evidence" value="ECO:0007669"/>
    <property type="project" value="TreeGrafter"/>
</dbReference>
<accession>A0A3M7EWW2</accession>
<dbReference type="EMBL" id="QWIQ01000607">
    <property type="protein sequence ID" value="RMY81022.1"/>
    <property type="molecule type" value="Genomic_DNA"/>
</dbReference>
<keyword evidence="5 13" id="KW-0808">Transferase</keyword>
<evidence type="ECO:0000256" key="4">
    <source>
        <dbReference type="ARBA" id="ARBA00022454"/>
    </source>
</evidence>
<dbReference type="GO" id="GO:0000781">
    <property type="term" value="C:chromosome, telomeric region"/>
    <property type="evidence" value="ECO:0007669"/>
    <property type="project" value="UniProtKB-SubCell"/>
</dbReference>
<evidence type="ECO:0000256" key="13">
    <source>
        <dbReference type="RuleBase" id="RU365061"/>
    </source>
</evidence>
<dbReference type="InterPro" id="IPR003545">
    <property type="entry name" value="Telomerase_RT"/>
</dbReference>
<dbReference type="SUPFAM" id="SSF56672">
    <property type="entry name" value="DNA/RNA polymerases"/>
    <property type="match status" value="1"/>
</dbReference>
<gene>
    <name evidence="15" type="ORF">D0862_12502</name>
</gene>
<evidence type="ECO:0000256" key="6">
    <source>
        <dbReference type="ARBA" id="ARBA00022695"/>
    </source>
</evidence>
<sequence length="1017" mass="115274">MKRKRKITVECPKKQLKLAHHAGAATATLPLLRHYYPEVLSLRQYLASRGHGTSRKRRRKIVQYGKTDGVFNRCPTDLALVHLLDTTLIGVPKVVRPVVVEDVDRDITIFTQQVNDSTASISATQGALKQEEIVDFAIWQLFRRSLSSSKPSHLLCHGYQRTANNGGEITVVPGVPGIYSHSPNTHAEALKSHPWTDLPALLGNGAERHLSELLLDCAVFVPVAESSNLNQLSGVPMCELKPAKAQSFEVDTAAQRIHDVAFKGKLKSPCGRGLSEVRFVRHRMLYARPTLTSKGRPRFGLPFLHVLNRCAEMSEKQTLHLMKYIFPRQFGLHNAFTSSTNRRETAQPFVDYTCREKEIAYSNCRQKENQRQRQRVDLSLPKRLRGATVDLVRRIGKRHRKCAYHALLEHYCPVQAVAMESMDGSVSYATSESRVSAFCRAAIITVFPKELWGGLANRRIMLRNIDSFVRMRRYESMSMHDVLQPLQITDIDWLVPPGAQPDARLSSSDYTKRKELMAELLYYLFDSFLIPLIRGTFHVTESSAHRNHLYYFRHDVWKAMSEPALTRLKETMFEECNATAVKRDMARRALGISQVRLLPKDQGMRPIINLRRRVQRLQHGKLALGRSINSILTPAFSILKFEKEMHPHRLGSALFSVDDIFHRLQAFRGQLNLHSGGEGPLYFAKVDVQACFDTIPQDKLMALVRRIIIADKYNISRFARGKLVGGQNTDTPGFGAQASWSFLTRATSLEEPRSAAQSAIEALEGRSRTVHVNGVVRKSESCQTILSLLQEHVEMNLVKFGDRFYRQKQGIPQGSIVSSLLCSYIYAELEYEVLNFLFGGHSLLLRLIDDFMVISTRRDVAERFMHVMHNGIPSYGINVKPQKSRVNFDLSIGGEAIPKLPAHTAFPYCGNTIDTATLDIGKDQERRQNSNLADSVTVEYSRLPGQTFYRKTLNALKLQMHAMMLSTAYNHERTVLMNLYHSFVEVALKTYHYVHSMPAQKQPGCRLMTSKSVLPIP</sequence>
<feature type="domain" description="Reverse transcriptase" evidence="14">
    <location>
        <begin position="579"/>
        <end position="913"/>
    </location>
</feature>
<organism evidence="15 16">
    <name type="scientific">Hortaea werneckii</name>
    <name type="common">Black yeast</name>
    <name type="synonym">Cladosporium werneckii</name>
    <dbReference type="NCBI Taxonomy" id="91943"/>
    <lineage>
        <taxon>Eukaryota</taxon>
        <taxon>Fungi</taxon>
        <taxon>Dikarya</taxon>
        <taxon>Ascomycota</taxon>
        <taxon>Pezizomycotina</taxon>
        <taxon>Dothideomycetes</taxon>
        <taxon>Dothideomycetidae</taxon>
        <taxon>Mycosphaerellales</taxon>
        <taxon>Teratosphaeriaceae</taxon>
        <taxon>Hortaea</taxon>
    </lineage>
</organism>
<comment type="catalytic activity">
    <reaction evidence="12 13">
        <text>DNA(n) + a 2'-deoxyribonucleoside 5'-triphosphate = DNA(n+1) + diphosphate</text>
        <dbReference type="Rhea" id="RHEA:22508"/>
        <dbReference type="Rhea" id="RHEA-COMP:17339"/>
        <dbReference type="Rhea" id="RHEA-COMP:17340"/>
        <dbReference type="ChEBI" id="CHEBI:33019"/>
        <dbReference type="ChEBI" id="CHEBI:61560"/>
        <dbReference type="ChEBI" id="CHEBI:173112"/>
        <dbReference type="EC" id="2.7.7.49"/>
    </reaction>
</comment>
<evidence type="ECO:0000256" key="10">
    <source>
        <dbReference type="ARBA" id="ARBA00022918"/>
    </source>
</evidence>
<reference evidence="15 16" key="1">
    <citation type="journal article" date="2018" name="BMC Genomics">
        <title>Genomic evidence for intraspecific hybridization in a clonal and extremely halotolerant yeast.</title>
        <authorList>
            <person name="Gostincar C."/>
            <person name="Stajich J.E."/>
            <person name="Zupancic J."/>
            <person name="Zalar P."/>
            <person name="Gunde-Cimerman N."/>
        </authorList>
    </citation>
    <scope>NUCLEOTIDE SEQUENCE [LARGE SCALE GENOMIC DNA]</scope>
    <source>
        <strain evidence="15 16">EXF-171</strain>
    </source>
</reference>
<dbReference type="EC" id="2.7.7.49" evidence="2 13"/>
<comment type="subcellular location">
    <subcellularLocation>
        <location evidence="13">Nucleus</location>
    </subcellularLocation>
    <subcellularLocation>
        <location evidence="13">Chromosome</location>
        <location evidence="13">Telomere</location>
    </subcellularLocation>
</comment>
<proteinExistence type="inferred from homology"/>
<evidence type="ECO:0000256" key="2">
    <source>
        <dbReference type="ARBA" id="ARBA00012493"/>
    </source>
</evidence>
<dbReference type="GO" id="GO:0070034">
    <property type="term" value="F:telomerase RNA binding"/>
    <property type="evidence" value="ECO:0007669"/>
    <property type="project" value="TreeGrafter"/>
</dbReference>
<keyword evidence="6 13" id="KW-0548">Nucleotidyltransferase</keyword>
<dbReference type="PANTHER" id="PTHR12066:SF0">
    <property type="entry name" value="TELOMERASE REVERSE TRANSCRIPTASE"/>
    <property type="match status" value="1"/>
</dbReference>
<dbReference type="GO" id="GO:0003720">
    <property type="term" value="F:telomerase activity"/>
    <property type="evidence" value="ECO:0007669"/>
    <property type="project" value="InterPro"/>
</dbReference>
<keyword evidence="10 13" id="KW-0695">RNA-directed DNA polymerase</keyword>
<dbReference type="Proteomes" id="UP000281468">
    <property type="component" value="Unassembled WGS sequence"/>
</dbReference>
<dbReference type="PROSITE" id="PS50878">
    <property type="entry name" value="RT_POL"/>
    <property type="match status" value="1"/>
</dbReference>
<dbReference type="InterPro" id="IPR043502">
    <property type="entry name" value="DNA/RNA_pol_sf"/>
</dbReference>
<evidence type="ECO:0000313" key="16">
    <source>
        <dbReference type="Proteomes" id="UP000281468"/>
    </source>
</evidence>
<dbReference type="AlphaFoldDB" id="A0A3M7EWW2"/>
<evidence type="ECO:0000256" key="12">
    <source>
        <dbReference type="ARBA" id="ARBA00048173"/>
    </source>
</evidence>
<name>A0A3M7EWW2_HORWE</name>
<comment type="function">
    <text evidence="13">Telomerase is a ribonucleoprotein enzyme essential for the replication of chromosome termini in most eukaryotes. It elongates telomeres. It is a reverse transcriptase that adds simple sequence repeats to chromosome ends by copying a template sequence within the RNA component of the enzyme.</text>
</comment>
<evidence type="ECO:0000256" key="9">
    <source>
        <dbReference type="ARBA" id="ARBA00022895"/>
    </source>
</evidence>
<dbReference type="GO" id="GO:0042162">
    <property type="term" value="F:telomeric DNA binding"/>
    <property type="evidence" value="ECO:0007669"/>
    <property type="project" value="TreeGrafter"/>
</dbReference>
<dbReference type="Gene3D" id="1.10.357.90">
    <property type="match status" value="1"/>
</dbReference>
<dbReference type="InterPro" id="IPR000477">
    <property type="entry name" value="RT_dom"/>
</dbReference>
<dbReference type="CDD" id="cd01648">
    <property type="entry name" value="TERT"/>
    <property type="match status" value="1"/>
</dbReference>
<dbReference type="PRINTS" id="PR01365">
    <property type="entry name" value="TELOMERASERT"/>
</dbReference>
<keyword evidence="9 13" id="KW-0779">Telomere</keyword>